<evidence type="ECO:0000256" key="1">
    <source>
        <dbReference type="ARBA" id="ARBA00022723"/>
    </source>
</evidence>
<dbReference type="Proteomes" id="UP001163846">
    <property type="component" value="Unassembled WGS sequence"/>
</dbReference>
<evidence type="ECO:0000256" key="3">
    <source>
        <dbReference type="ARBA" id="ARBA00022833"/>
    </source>
</evidence>
<dbReference type="GO" id="GO:0005737">
    <property type="term" value="C:cytoplasm"/>
    <property type="evidence" value="ECO:0007669"/>
    <property type="project" value="TreeGrafter"/>
</dbReference>
<dbReference type="GO" id="GO:0008270">
    <property type="term" value="F:zinc ion binding"/>
    <property type="evidence" value="ECO:0007669"/>
    <property type="project" value="UniProtKB-KW"/>
</dbReference>
<comment type="caution">
    <text evidence="6">The sequence shown here is derived from an EMBL/GenBank/DDBJ whole genome shotgun (WGS) entry which is preliminary data.</text>
</comment>
<keyword evidence="2 4" id="KW-0863">Zinc-finger</keyword>
<keyword evidence="7" id="KW-1185">Reference proteome</keyword>
<reference evidence="6" key="1">
    <citation type="submission" date="2022-08" db="EMBL/GenBank/DDBJ databases">
        <authorList>
            <consortium name="DOE Joint Genome Institute"/>
            <person name="Min B."/>
            <person name="Riley R."/>
            <person name="Sierra-Patev S."/>
            <person name="Naranjo-Ortiz M."/>
            <person name="Looney B."/>
            <person name="Konkel Z."/>
            <person name="Slot J.C."/>
            <person name="Sakamoto Y."/>
            <person name="Steenwyk J.L."/>
            <person name="Rokas A."/>
            <person name="Carro J."/>
            <person name="Camarero S."/>
            <person name="Ferreira P."/>
            <person name="Molpeceres G."/>
            <person name="Ruiz-Duenas F.J."/>
            <person name="Serrano A."/>
            <person name="Henrissat B."/>
            <person name="Drula E."/>
            <person name="Hughes K.W."/>
            <person name="Mata J.L."/>
            <person name="Ishikawa N.K."/>
            <person name="Vargas-Isla R."/>
            <person name="Ushijima S."/>
            <person name="Smith C.A."/>
            <person name="Ahrendt S."/>
            <person name="Andreopoulos W."/>
            <person name="He G."/>
            <person name="Labutti K."/>
            <person name="Lipzen A."/>
            <person name="Ng V."/>
            <person name="Sandor L."/>
            <person name="Barry K."/>
            <person name="Martinez A.T."/>
            <person name="Xiao Y."/>
            <person name="Gibbons J.G."/>
            <person name="Terashima K."/>
            <person name="Hibbett D.S."/>
            <person name="Grigoriev I.V."/>
        </authorList>
    </citation>
    <scope>NUCLEOTIDE SEQUENCE</scope>
    <source>
        <strain evidence="6">TFB9207</strain>
    </source>
</reference>
<dbReference type="PROSITE" id="PS50865">
    <property type="entry name" value="ZF_MYND_2"/>
    <property type="match status" value="1"/>
</dbReference>
<dbReference type="AlphaFoldDB" id="A0AA38PEU5"/>
<keyword evidence="1" id="KW-0479">Metal-binding</keyword>
<evidence type="ECO:0000256" key="4">
    <source>
        <dbReference type="PROSITE-ProRule" id="PRU00134"/>
    </source>
</evidence>
<evidence type="ECO:0000259" key="5">
    <source>
        <dbReference type="PROSITE" id="PS50865"/>
    </source>
</evidence>
<dbReference type="PANTHER" id="PTHR13244:SF7">
    <property type="entry name" value="ZINC FINGER MYND DOMAIN-CONTAINING PROTEIN 10"/>
    <property type="match status" value="1"/>
</dbReference>
<dbReference type="Pfam" id="PF01753">
    <property type="entry name" value="zf-MYND"/>
    <property type="match status" value="1"/>
</dbReference>
<dbReference type="PANTHER" id="PTHR13244">
    <property type="entry name" value="ZINC FINGER MYND DOMAIN CONTAINING PROTEIN 10"/>
    <property type="match status" value="1"/>
</dbReference>
<name>A0AA38PEU5_9AGAR</name>
<gene>
    <name evidence="6" type="ORF">F5878DRAFT_723024</name>
</gene>
<sequence>MAKLHAAFPDFSEAQFMDRPPISYVFENIVERTPRKAKGSLVYECQEHHTPNCSSCFNWATMAVKNIKLQAKSKNSKVIPIDISKEEKLEFLRSMGVDLLPSTRLSQDALEKKFRSAIDASQSFSTLIPEPPFDPSTLSLWSKKTEKPLVDMVRRENMREIFAGFQANIQLEGKESALDRNAFMRIRQMIMTVAHDLDQGRETNLIQDKESKNALCIRVVEVRMLDDDTPVMIVLYRRGTRDSPSSEVVKWVEQVLESFRQIVATAEEQKFLLAILNTNARRLASTYSVKRHSSGLESAFALSFLLPVGPINQRDMGRLTQHTGCVVCGTKTNNRCSRCHAVEYCGAECQLVHWSEHKLACKSLQGGDWVEITFSMNTPRRRLLAAMGKNCITDLNVMSGLTKDSMKSKTYEDEPALPTNIHSQNLFLIKMQRGSDILIYDRTRSIEVYLYPELDPNGYEQTMSQMHTGQMGMKIYRWAKRVGENRLSVCLNKPPPKDPQW</sequence>
<evidence type="ECO:0000313" key="7">
    <source>
        <dbReference type="Proteomes" id="UP001163846"/>
    </source>
</evidence>
<proteinExistence type="predicted"/>
<accession>A0AA38PEU5</accession>
<dbReference type="EMBL" id="MU806042">
    <property type="protein sequence ID" value="KAJ3841360.1"/>
    <property type="molecule type" value="Genomic_DNA"/>
</dbReference>
<organism evidence="6 7">
    <name type="scientific">Lentinula raphanica</name>
    <dbReference type="NCBI Taxonomy" id="153919"/>
    <lineage>
        <taxon>Eukaryota</taxon>
        <taxon>Fungi</taxon>
        <taxon>Dikarya</taxon>
        <taxon>Basidiomycota</taxon>
        <taxon>Agaricomycotina</taxon>
        <taxon>Agaricomycetes</taxon>
        <taxon>Agaricomycetidae</taxon>
        <taxon>Agaricales</taxon>
        <taxon>Marasmiineae</taxon>
        <taxon>Omphalotaceae</taxon>
        <taxon>Lentinula</taxon>
    </lineage>
</organism>
<dbReference type="Gene3D" id="6.10.140.2220">
    <property type="match status" value="1"/>
</dbReference>
<dbReference type="InterPro" id="IPR002893">
    <property type="entry name" value="Znf_MYND"/>
</dbReference>
<feature type="domain" description="MYND-type" evidence="5">
    <location>
        <begin position="325"/>
        <end position="361"/>
    </location>
</feature>
<dbReference type="SUPFAM" id="SSF144232">
    <property type="entry name" value="HIT/MYND zinc finger-like"/>
    <property type="match status" value="1"/>
</dbReference>
<evidence type="ECO:0000313" key="6">
    <source>
        <dbReference type="EMBL" id="KAJ3841360.1"/>
    </source>
</evidence>
<keyword evidence="3" id="KW-0862">Zinc</keyword>
<evidence type="ECO:0000256" key="2">
    <source>
        <dbReference type="ARBA" id="ARBA00022771"/>
    </source>
</evidence>
<protein>
    <recommendedName>
        <fullName evidence="5">MYND-type domain-containing protein</fullName>
    </recommendedName>
</protein>
<dbReference type="InterPro" id="IPR052298">
    <property type="entry name" value="ZMYND10"/>
</dbReference>